<evidence type="ECO:0000256" key="4">
    <source>
        <dbReference type="ARBA" id="ARBA00010448"/>
    </source>
</evidence>
<sequence>MAAGGNSLSGGVTLLHTEQEGKHSYEVMNFISSNKGFFARGGDKILMVNGEKMEDLAPQELVNILVEGSPLLTIHHPRKENTKECSSEEIRAYKKEPTVMDFSLTMVREEDLHPEGHREEPEPDWEEYIKDNNLFFVSMTETSLTLVIARGCDPESPCHNCGRTDCQFNEVVVVPERAEIVFNGKLIMNKINERENLFLKSLLLNKYVTPWREQLSLGDTMSAKITIYYYKMNILDRNSGSPVVLNFTGTNNFFCCTTKEGDNKKMLRVVCHDRSDLKNICADDPEKWSLVFYMSAAGDNNRRFESALHRGWFIHIQNVSGFEVEMKEKMVHPPPPNFYFVIESQT</sequence>
<keyword evidence="12" id="KW-0497">Mitogen</keyword>
<dbReference type="InterPro" id="IPR000975">
    <property type="entry name" value="IL-1_fam"/>
</dbReference>
<dbReference type="GO" id="GO:0051781">
    <property type="term" value="P:positive regulation of cell division"/>
    <property type="evidence" value="ECO:0007669"/>
    <property type="project" value="UniProtKB-KW"/>
</dbReference>
<dbReference type="GO" id="GO:0010628">
    <property type="term" value="P:positive regulation of gene expression"/>
    <property type="evidence" value="ECO:0007669"/>
    <property type="project" value="TreeGrafter"/>
</dbReference>
<evidence type="ECO:0000256" key="12">
    <source>
        <dbReference type="ARBA" id="ARBA00023246"/>
    </source>
</evidence>
<dbReference type="GO" id="GO:0071222">
    <property type="term" value="P:cellular response to lipopolysaccharide"/>
    <property type="evidence" value="ECO:0007669"/>
    <property type="project" value="TreeGrafter"/>
</dbReference>
<evidence type="ECO:0000256" key="7">
    <source>
        <dbReference type="ARBA" id="ARBA00022514"/>
    </source>
</evidence>
<dbReference type="GO" id="GO:0005829">
    <property type="term" value="C:cytosol"/>
    <property type="evidence" value="ECO:0007669"/>
    <property type="project" value="UniProtKB-SubCell"/>
</dbReference>
<dbReference type="EMBL" id="SOYY01000019">
    <property type="protein sequence ID" value="KAA0707617.1"/>
    <property type="molecule type" value="Genomic_DNA"/>
</dbReference>
<keyword evidence="6" id="KW-0963">Cytoplasm</keyword>
<dbReference type="GO" id="GO:0042119">
    <property type="term" value="P:neutrophil activation"/>
    <property type="evidence" value="ECO:0007669"/>
    <property type="project" value="TreeGrafter"/>
</dbReference>
<evidence type="ECO:0000256" key="6">
    <source>
        <dbReference type="ARBA" id="ARBA00022490"/>
    </source>
</evidence>
<dbReference type="Gene3D" id="2.80.10.50">
    <property type="match status" value="1"/>
</dbReference>
<proteinExistence type="inferred from homology"/>
<protein>
    <recommendedName>
        <fullName evidence="5">Interleukin-1 beta</fullName>
    </recommendedName>
</protein>
<dbReference type="Proteomes" id="UP000324632">
    <property type="component" value="Chromosome 19"/>
</dbReference>
<evidence type="ECO:0000256" key="1">
    <source>
        <dbReference type="ARBA" id="ARBA00004371"/>
    </source>
</evidence>
<comment type="subcellular location">
    <subcellularLocation>
        <location evidence="2">Cytoplasm</location>
        <location evidence="2">Cytosol</location>
    </subcellularLocation>
    <subcellularLocation>
        <location evidence="1">Lysosome</location>
    </subcellularLocation>
    <subcellularLocation>
        <location evidence="3">Secreted</location>
        <location evidence="3">Extracellular exosome</location>
    </subcellularLocation>
</comment>
<organism evidence="13 14">
    <name type="scientific">Triplophysa tibetana</name>
    <dbReference type="NCBI Taxonomy" id="1572043"/>
    <lineage>
        <taxon>Eukaryota</taxon>
        <taxon>Metazoa</taxon>
        <taxon>Chordata</taxon>
        <taxon>Craniata</taxon>
        <taxon>Vertebrata</taxon>
        <taxon>Euteleostomi</taxon>
        <taxon>Actinopterygii</taxon>
        <taxon>Neopterygii</taxon>
        <taxon>Teleostei</taxon>
        <taxon>Ostariophysi</taxon>
        <taxon>Cypriniformes</taxon>
        <taxon>Nemacheilidae</taxon>
        <taxon>Triplophysa</taxon>
    </lineage>
</organism>
<gene>
    <name evidence="13" type="ORF">E1301_Tti014754</name>
</gene>
<evidence type="ECO:0000256" key="9">
    <source>
        <dbReference type="ARBA" id="ARBA00022620"/>
    </source>
</evidence>
<dbReference type="OrthoDB" id="8962877at2759"/>
<evidence type="ECO:0000256" key="8">
    <source>
        <dbReference type="ARBA" id="ARBA00022525"/>
    </source>
</evidence>
<dbReference type="GO" id="GO:0001660">
    <property type="term" value="P:fever generation"/>
    <property type="evidence" value="ECO:0007669"/>
    <property type="project" value="UniProtKB-KW"/>
</dbReference>
<keyword evidence="14" id="KW-1185">Reference proteome</keyword>
<dbReference type="GO" id="GO:0019221">
    <property type="term" value="P:cytokine-mediated signaling pathway"/>
    <property type="evidence" value="ECO:0007669"/>
    <property type="project" value="TreeGrafter"/>
</dbReference>
<comment type="similarity">
    <text evidence="4">Belongs to the IL-1 family.</text>
</comment>
<dbReference type="AlphaFoldDB" id="A0A5A9NGN8"/>
<keyword evidence="11" id="KW-0458">Lysosome</keyword>
<dbReference type="PANTHER" id="PTHR10078:SF30">
    <property type="entry name" value="INTERLEUKIN-1 BETA"/>
    <property type="match status" value="1"/>
</dbReference>
<evidence type="ECO:0000256" key="5">
    <source>
        <dbReference type="ARBA" id="ARBA00014702"/>
    </source>
</evidence>
<dbReference type="GO" id="GO:0048246">
    <property type="term" value="P:macrophage chemotaxis"/>
    <property type="evidence" value="ECO:0007669"/>
    <property type="project" value="TreeGrafter"/>
</dbReference>
<keyword evidence="7" id="KW-0202">Cytokine</keyword>
<keyword evidence="10" id="KW-0395">Inflammatory response</keyword>
<keyword evidence="8" id="KW-0964">Secreted</keyword>
<evidence type="ECO:0000313" key="14">
    <source>
        <dbReference type="Proteomes" id="UP000324632"/>
    </source>
</evidence>
<evidence type="ECO:0000256" key="10">
    <source>
        <dbReference type="ARBA" id="ARBA00023198"/>
    </source>
</evidence>
<evidence type="ECO:0000256" key="2">
    <source>
        <dbReference type="ARBA" id="ARBA00004514"/>
    </source>
</evidence>
<dbReference type="GO" id="GO:0005764">
    <property type="term" value="C:lysosome"/>
    <property type="evidence" value="ECO:0007669"/>
    <property type="project" value="UniProtKB-SubCell"/>
</dbReference>
<evidence type="ECO:0000256" key="3">
    <source>
        <dbReference type="ARBA" id="ARBA00004550"/>
    </source>
</evidence>
<name>A0A5A9NGN8_9TELE</name>
<keyword evidence="9" id="KW-0666">Pyrogen</keyword>
<comment type="caution">
    <text evidence="13">The sequence shown here is derived from an EMBL/GenBank/DDBJ whole genome shotgun (WGS) entry which is preliminary data.</text>
</comment>
<dbReference type="InterPro" id="IPR008996">
    <property type="entry name" value="IL1/FGF"/>
</dbReference>
<reference evidence="13 14" key="1">
    <citation type="journal article" date="2019" name="Mol. Ecol. Resour.">
        <title>Chromosome-level genome assembly of Triplophysa tibetana, a fish adapted to the harsh high-altitude environment of the Tibetan Plateau.</title>
        <authorList>
            <person name="Yang X."/>
            <person name="Liu H."/>
            <person name="Ma Z."/>
            <person name="Zou Y."/>
            <person name="Zou M."/>
            <person name="Mao Y."/>
            <person name="Li X."/>
            <person name="Wang H."/>
            <person name="Chen T."/>
            <person name="Wang W."/>
            <person name="Yang R."/>
        </authorList>
    </citation>
    <scope>NUCLEOTIDE SEQUENCE [LARGE SCALE GENOMIC DNA]</scope>
    <source>
        <strain evidence="13">TTIB1903HZAU</strain>
        <tissue evidence="13">Muscle</tissue>
    </source>
</reference>
<evidence type="ECO:0000256" key="11">
    <source>
        <dbReference type="ARBA" id="ARBA00023228"/>
    </source>
</evidence>
<dbReference type="SUPFAM" id="SSF50353">
    <property type="entry name" value="Cytokine"/>
    <property type="match status" value="1"/>
</dbReference>
<evidence type="ECO:0000313" key="13">
    <source>
        <dbReference type="EMBL" id="KAA0707617.1"/>
    </source>
</evidence>
<dbReference type="GO" id="GO:0005615">
    <property type="term" value="C:extracellular space"/>
    <property type="evidence" value="ECO:0007669"/>
    <property type="project" value="UniProtKB-KW"/>
</dbReference>
<dbReference type="GO" id="GO:1901222">
    <property type="term" value="P:regulation of non-canonical NF-kappaB signal transduction"/>
    <property type="evidence" value="ECO:0007669"/>
    <property type="project" value="TreeGrafter"/>
</dbReference>
<dbReference type="CDD" id="cd00100">
    <property type="entry name" value="beta-trefoil_IL1"/>
    <property type="match status" value="1"/>
</dbReference>
<dbReference type="GO" id="GO:0006955">
    <property type="term" value="P:immune response"/>
    <property type="evidence" value="ECO:0007669"/>
    <property type="project" value="InterPro"/>
</dbReference>
<dbReference type="PANTHER" id="PTHR10078">
    <property type="entry name" value="INTERLEUKIN-1 FAMILY MEMBER"/>
    <property type="match status" value="1"/>
</dbReference>
<dbReference type="GO" id="GO:0005125">
    <property type="term" value="F:cytokine activity"/>
    <property type="evidence" value="ECO:0007669"/>
    <property type="project" value="UniProtKB-KW"/>
</dbReference>
<accession>A0A5A9NGN8</accession>